<evidence type="ECO:0000313" key="2">
    <source>
        <dbReference type="Proteomes" id="UP000248329"/>
    </source>
</evidence>
<name>A0AC61KZJ6_9EURY</name>
<sequence length="771" mass="84434">MSKYISHPLIRKDMIEQRLYQLSVASSALKSSCLAVLPTGLGKTIVALMVIAARLNDLGGKVLILSPTKPLVEQHSDFFRQALPSCTVATFTGSILPEKRAELWKDSQVIVSTPQVIENDLRARRIDLRSVVHITFDEAHRAVGRYAYVYIAKRYFEDLGAGAGADVDVGTGAGAGADAKSRLVLGITASPGSNPETIADVCENLHIESVEVKSETDSDVIPYLHDRDIEWVRVEIPSMIKELKSVLEKVLLGSCSKLADLGFNVSPDSSKRELLDLQSKLHAQVAEVGDRDSFSAISVLAEIFKISHAIELGETQGVEALRRYFDRLNAEARSGSGSKAAKRLAMDPDMRSAISMLSACDEEHPKLDAVRRIVADQLRDNLDSRVIVFTNFRDSAEMVTDALSDVNGVSAIRFVGQASKYKDKGLTQKQQTEIISKFKSGEYNTLVATSVAEEGLDIPSTDLVLFYEPVPSEIRTIQRKGRTGRKRAGRIVVLIAKGSRDEAAYWISARKEAKMLATIANMGGSRSKSKQVSMPMPRPIRDPAIEQKQLTEFSDEGLVAYIDHREIRSGVSQILEAAGVEVVMRTLEIGDYLLSGRTCVERKTTSDFISSLISGRRELFGQISDLARTFDRPVLIIEGDDLYGQRQIHPNAVRGALTAIAIDFGVPILMSKDATDTALMLAAIARREQQDHGREVAMHGTRSAMMLPQQQEYVVSAIPEVGPVVAKNLLKHFGTVAAVMSASREELMAVELVGPKTADRIREVVGGEYKG</sequence>
<organism evidence="1 2">
    <name type="scientific">Candidatus Methanogaster sp</name>
    <dbReference type="NCBI Taxonomy" id="3386292"/>
    <lineage>
        <taxon>Archaea</taxon>
        <taxon>Methanobacteriati</taxon>
        <taxon>Methanobacteriota</taxon>
        <taxon>Stenosarchaea group</taxon>
        <taxon>Methanomicrobia</taxon>
        <taxon>Methanosarcinales</taxon>
        <taxon>ANME-2 cluster</taxon>
        <taxon>Candidatus Methanogasteraceae</taxon>
        <taxon>Candidatus Methanogaster</taxon>
    </lineage>
</organism>
<reference evidence="1" key="1">
    <citation type="submission" date="2018-01" db="EMBL/GenBank/DDBJ databases">
        <authorList>
            <person name="Krukenberg V."/>
        </authorList>
    </citation>
    <scope>NUCLEOTIDE SEQUENCE</scope>
    <source>
        <strain evidence="1">E20ANME2</strain>
    </source>
</reference>
<gene>
    <name evidence="1" type="ORF">C4B59_14075</name>
</gene>
<protein>
    <submittedName>
        <fullName evidence="1">Hef nuclease</fullName>
    </submittedName>
</protein>
<proteinExistence type="predicted"/>
<dbReference type="Proteomes" id="UP000248329">
    <property type="component" value="Unassembled WGS sequence"/>
</dbReference>
<accession>A0AC61KZJ6</accession>
<comment type="caution">
    <text evidence="1">The sequence shown here is derived from an EMBL/GenBank/DDBJ whole genome shotgun (WGS) entry which is preliminary data.</text>
</comment>
<dbReference type="EMBL" id="PQXF01000044">
    <property type="protein sequence ID" value="PXF57967.1"/>
    <property type="molecule type" value="Genomic_DNA"/>
</dbReference>
<evidence type="ECO:0000313" key="1">
    <source>
        <dbReference type="EMBL" id="PXF57967.1"/>
    </source>
</evidence>